<dbReference type="GO" id="GO:0005886">
    <property type="term" value="C:plasma membrane"/>
    <property type="evidence" value="ECO:0007669"/>
    <property type="project" value="TreeGrafter"/>
</dbReference>
<dbReference type="OrthoDB" id="116380at2759"/>
<dbReference type="GO" id="GO:0005388">
    <property type="term" value="F:P-type calcium transporter activity"/>
    <property type="evidence" value="ECO:0007669"/>
    <property type="project" value="TreeGrafter"/>
</dbReference>
<sequence length="374" mass="40310">MSPPPDLLSPHPPIPSSTNHRSSFDTLCSPSPSLTFVSSNDASSFAHPPSSTLSTQSSVHVATSLALRDNKPDERSGFSSLQLLSPSVIDKPGNRRKGSITTLPAHMMATAPLTRPSLTVASHTHFDSDLAKLQTRSPDEPFPSMHIPHDTPQTSDPPTQQDPPPDLGPFSLDPDQLASLLDPKDLDALQALGGTTGVLNGLGTHPTRGLLHLIFPLVQGKALPRGMITVPDPHTASSTDRKAVYGENVLPHRQTTSLLGLMWHALKDKVLVLLSIAAVMSLALGLFQDFGTPLPAGQPPVNWVEGVAIIIAILIVVVVGSLNDWQKERQFEALNQKNDERTVKVIRNGKEHLIDIKICCLWAWSLSLTRPCIS</sequence>
<evidence type="ECO:0000259" key="5">
    <source>
        <dbReference type="Pfam" id="PF00690"/>
    </source>
</evidence>
<keyword evidence="7" id="KW-1185">Reference proteome</keyword>
<feature type="transmembrane region" description="Helical" evidence="4">
    <location>
        <begin position="270"/>
        <end position="288"/>
    </location>
</feature>
<evidence type="ECO:0000313" key="6">
    <source>
        <dbReference type="EMBL" id="KAG6370021.1"/>
    </source>
</evidence>
<dbReference type="Gene3D" id="2.70.150.10">
    <property type="entry name" value="Calcium-transporting ATPase, cytoplasmic transduction domain A"/>
    <property type="match status" value="1"/>
</dbReference>
<feature type="region of interest" description="Disordered" evidence="3">
    <location>
        <begin position="134"/>
        <end position="174"/>
    </location>
</feature>
<reference evidence="6" key="1">
    <citation type="submission" date="2021-03" db="EMBL/GenBank/DDBJ databases">
        <title>Evolutionary innovations through gain and loss of genes in the ectomycorrhizal Boletales.</title>
        <authorList>
            <person name="Wu G."/>
            <person name="Miyauchi S."/>
            <person name="Morin E."/>
            <person name="Yang Z.-L."/>
            <person name="Xu J."/>
            <person name="Martin F.M."/>
        </authorList>
    </citation>
    <scope>NUCLEOTIDE SEQUENCE</scope>
    <source>
        <strain evidence="6">BR01</strain>
    </source>
</reference>
<feature type="region of interest" description="Disordered" evidence="3">
    <location>
        <begin position="1"/>
        <end position="26"/>
    </location>
</feature>
<keyword evidence="4" id="KW-0472">Membrane</keyword>
<dbReference type="InterPro" id="IPR004014">
    <property type="entry name" value="ATPase_P-typ_cation-transptr_N"/>
</dbReference>
<evidence type="ECO:0000256" key="1">
    <source>
        <dbReference type="ARBA" id="ARBA00004127"/>
    </source>
</evidence>
<comment type="caution">
    <text evidence="6">The sequence shown here is derived from an EMBL/GenBank/DDBJ whole genome shotgun (WGS) entry which is preliminary data.</text>
</comment>
<dbReference type="PANTHER" id="PTHR24093:SF369">
    <property type="entry name" value="CALCIUM-TRANSPORTING ATPASE"/>
    <property type="match status" value="1"/>
</dbReference>
<dbReference type="PANTHER" id="PTHR24093">
    <property type="entry name" value="CATION TRANSPORTING ATPASE"/>
    <property type="match status" value="1"/>
</dbReference>
<proteinExistence type="predicted"/>
<feature type="region of interest" description="Disordered" evidence="3">
    <location>
        <begin position="38"/>
        <end position="57"/>
    </location>
</feature>
<evidence type="ECO:0000256" key="2">
    <source>
        <dbReference type="ARBA" id="ARBA00022842"/>
    </source>
</evidence>
<dbReference type="SUPFAM" id="SSF81665">
    <property type="entry name" value="Calcium ATPase, transmembrane domain M"/>
    <property type="match status" value="1"/>
</dbReference>
<dbReference type="AlphaFoldDB" id="A0A8I3A3D1"/>
<feature type="compositionally biased region" description="Pro residues" evidence="3">
    <location>
        <begin position="1"/>
        <end position="15"/>
    </location>
</feature>
<dbReference type="GO" id="GO:0012505">
    <property type="term" value="C:endomembrane system"/>
    <property type="evidence" value="ECO:0007669"/>
    <property type="project" value="UniProtKB-SubCell"/>
</dbReference>
<organism evidence="6 7">
    <name type="scientific">Boletus reticuloceps</name>
    <dbReference type="NCBI Taxonomy" id="495285"/>
    <lineage>
        <taxon>Eukaryota</taxon>
        <taxon>Fungi</taxon>
        <taxon>Dikarya</taxon>
        <taxon>Basidiomycota</taxon>
        <taxon>Agaricomycotina</taxon>
        <taxon>Agaricomycetes</taxon>
        <taxon>Agaricomycetidae</taxon>
        <taxon>Boletales</taxon>
        <taxon>Boletineae</taxon>
        <taxon>Boletaceae</taxon>
        <taxon>Boletoideae</taxon>
        <taxon>Boletus</taxon>
    </lineage>
</organism>
<dbReference type="Proteomes" id="UP000683000">
    <property type="component" value="Unassembled WGS sequence"/>
</dbReference>
<evidence type="ECO:0000256" key="4">
    <source>
        <dbReference type="SAM" id="Phobius"/>
    </source>
</evidence>
<name>A0A8I3A3D1_9AGAM</name>
<feature type="compositionally biased region" description="Low complexity" evidence="3">
    <location>
        <begin position="150"/>
        <end position="159"/>
    </location>
</feature>
<keyword evidence="4" id="KW-0812">Transmembrane</keyword>
<keyword evidence="2" id="KW-0460">Magnesium</keyword>
<gene>
    <name evidence="6" type="ORF">JVT61DRAFT_12540</name>
</gene>
<evidence type="ECO:0000313" key="7">
    <source>
        <dbReference type="Proteomes" id="UP000683000"/>
    </source>
</evidence>
<protein>
    <recommendedName>
        <fullName evidence="5">Cation-transporting P-type ATPase N-terminal domain-containing protein</fullName>
    </recommendedName>
</protein>
<keyword evidence="4" id="KW-1133">Transmembrane helix</keyword>
<dbReference type="EMBL" id="JAGFBS010000058">
    <property type="protein sequence ID" value="KAG6370021.1"/>
    <property type="molecule type" value="Genomic_DNA"/>
</dbReference>
<dbReference type="Gene3D" id="1.20.1110.10">
    <property type="entry name" value="Calcium-transporting ATPase, transmembrane domain"/>
    <property type="match status" value="1"/>
</dbReference>
<comment type="subcellular location">
    <subcellularLocation>
        <location evidence="1">Endomembrane system</location>
        <topology evidence="1">Multi-pass membrane protein</topology>
    </subcellularLocation>
</comment>
<feature type="domain" description="Cation-transporting P-type ATPase N-terminal" evidence="5">
    <location>
        <begin position="239"/>
        <end position="281"/>
    </location>
</feature>
<accession>A0A8I3A3D1</accession>
<dbReference type="Pfam" id="PF00690">
    <property type="entry name" value="Cation_ATPase_N"/>
    <property type="match status" value="1"/>
</dbReference>
<feature type="transmembrane region" description="Helical" evidence="4">
    <location>
        <begin position="300"/>
        <end position="322"/>
    </location>
</feature>
<evidence type="ECO:0000256" key="3">
    <source>
        <dbReference type="SAM" id="MobiDB-lite"/>
    </source>
</evidence>
<dbReference type="InterPro" id="IPR023298">
    <property type="entry name" value="ATPase_P-typ_TM_dom_sf"/>
</dbReference>
<dbReference type="GO" id="GO:0006874">
    <property type="term" value="P:intracellular calcium ion homeostasis"/>
    <property type="evidence" value="ECO:0007669"/>
    <property type="project" value="TreeGrafter"/>
</dbReference>